<accession>A0AAN4YE39</accession>
<gene>
    <name evidence="2" type="ORF">Aory04_000502500</name>
</gene>
<feature type="chain" id="PRO_5042941851" evidence="1">
    <location>
        <begin position="22"/>
        <end position="89"/>
    </location>
</feature>
<evidence type="ECO:0000256" key="1">
    <source>
        <dbReference type="SAM" id="SignalP"/>
    </source>
</evidence>
<keyword evidence="1" id="KW-0732">Signal</keyword>
<evidence type="ECO:0000313" key="2">
    <source>
        <dbReference type="EMBL" id="GMG28629.1"/>
    </source>
</evidence>
<evidence type="ECO:0000313" key="3">
    <source>
        <dbReference type="Proteomes" id="UP001165205"/>
    </source>
</evidence>
<protein>
    <submittedName>
        <fullName evidence="2">Unnamed protein product</fullName>
    </submittedName>
</protein>
<dbReference type="AlphaFoldDB" id="A0AAN4YE39"/>
<dbReference type="Proteomes" id="UP001165205">
    <property type="component" value="Unassembled WGS sequence"/>
</dbReference>
<reference evidence="2" key="1">
    <citation type="submission" date="2023-04" db="EMBL/GenBank/DDBJ databases">
        <title>Aspergillus oryzae NBRC 4228.</title>
        <authorList>
            <person name="Ichikawa N."/>
            <person name="Sato H."/>
            <person name="Tonouchi N."/>
        </authorList>
    </citation>
    <scope>NUCLEOTIDE SEQUENCE</scope>
    <source>
        <strain evidence="2">NBRC 4228</strain>
    </source>
</reference>
<name>A0AAN4YE39_ASPOZ</name>
<organism evidence="2 3">
    <name type="scientific">Aspergillus oryzae</name>
    <name type="common">Yellow koji mold</name>
    <dbReference type="NCBI Taxonomy" id="5062"/>
    <lineage>
        <taxon>Eukaryota</taxon>
        <taxon>Fungi</taxon>
        <taxon>Dikarya</taxon>
        <taxon>Ascomycota</taxon>
        <taxon>Pezizomycotina</taxon>
        <taxon>Eurotiomycetes</taxon>
        <taxon>Eurotiomycetidae</taxon>
        <taxon>Eurotiales</taxon>
        <taxon>Aspergillaceae</taxon>
        <taxon>Aspergillus</taxon>
        <taxon>Aspergillus subgen. Circumdati</taxon>
    </lineage>
</organism>
<dbReference type="EMBL" id="BSYA01000047">
    <property type="protein sequence ID" value="GMG28629.1"/>
    <property type="molecule type" value="Genomic_DNA"/>
</dbReference>
<sequence>MVQLASTLTLGLASIASIVSAHPGHNVEAEAAERANFLKKAPIRSRSLAHCATSLKARGVEDLNVARRENAVQLLRRDRGLDTGMPVDF</sequence>
<comment type="caution">
    <text evidence="2">The sequence shown here is derived from an EMBL/GenBank/DDBJ whole genome shotgun (WGS) entry which is preliminary data.</text>
</comment>
<feature type="signal peptide" evidence="1">
    <location>
        <begin position="1"/>
        <end position="21"/>
    </location>
</feature>
<proteinExistence type="predicted"/>